<accession>A0ACD5XP76</accession>
<keyword evidence="2" id="KW-1185">Reference proteome</keyword>
<dbReference type="EnsemblPlants" id="AVESA.00010b.r2.5AG0831320.1">
    <property type="protein sequence ID" value="AVESA.00010b.r2.5AG0831320.1.CDS"/>
    <property type="gene ID" value="AVESA.00010b.r2.5AG0831320"/>
</dbReference>
<sequence length="470" mass="54335">MADNDWMYSGRISANERTADWEWKTKYFVKDANRGSKLVRPLCPCARCNMNHRQGPYGMTTHLWQYGYMPNFAMPTNFPERDRVRGEVMRQRINGNEDDGIGNMLHDLQYAEMAHSPPREEDPEGPDESEEPNEPEEMGELEEPEAIAKAFLDMMASAKKPLYPNATISQLDAVSQLLADKAKNGWNRAGYENNLKTLANMLPEGHCLPRNMYESKKIMKALCMDYEKIHCCPKGCLLFRKEFADHTHCSKCGASRFLEVKGADGQMKDEDEEEEEEEEEEQEDEQEELQEEGRSEKTGALWVRGPNKLPDPPREAERTRLEPTKTNFRFVDQTTTRRRIPGAILTSLLKKYWLGLYKICHGSDEKKLATKWEDYEAAMSAGYMTDESGNESVPSVAQVVHKKFWEYYTVEEELEDKSNEVFDLMERGKVQQMIYDARKTCISHYYAEQGERKLKGAIVKEKIENTFDEV</sequence>
<dbReference type="Proteomes" id="UP001732700">
    <property type="component" value="Chromosome 5A"/>
</dbReference>
<name>A0ACD5XP76_AVESA</name>
<organism evidence="1 2">
    <name type="scientific">Avena sativa</name>
    <name type="common">Oat</name>
    <dbReference type="NCBI Taxonomy" id="4498"/>
    <lineage>
        <taxon>Eukaryota</taxon>
        <taxon>Viridiplantae</taxon>
        <taxon>Streptophyta</taxon>
        <taxon>Embryophyta</taxon>
        <taxon>Tracheophyta</taxon>
        <taxon>Spermatophyta</taxon>
        <taxon>Magnoliopsida</taxon>
        <taxon>Liliopsida</taxon>
        <taxon>Poales</taxon>
        <taxon>Poaceae</taxon>
        <taxon>BOP clade</taxon>
        <taxon>Pooideae</taxon>
        <taxon>Poodae</taxon>
        <taxon>Poeae</taxon>
        <taxon>Poeae Chloroplast Group 1 (Aveneae type)</taxon>
        <taxon>Aveninae</taxon>
        <taxon>Avena</taxon>
    </lineage>
</organism>
<reference evidence="1" key="1">
    <citation type="submission" date="2021-05" db="EMBL/GenBank/DDBJ databases">
        <authorList>
            <person name="Scholz U."/>
            <person name="Mascher M."/>
            <person name="Fiebig A."/>
        </authorList>
    </citation>
    <scope>NUCLEOTIDE SEQUENCE [LARGE SCALE GENOMIC DNA]</scope>
</reference>
<protein>
    <submittedName>
        <fullName evidence="1">Uncharacterized protein</fullName>
    </submittedName>
</protein>
<evidence type="ECO:0000313" key="2">
    <source>
        <dbReference type="Proteomes" id="UP001732700"/>
    </source>
</evidence>
<evidence type="ECO:0000313" key="1">
    <source>
        <dbReference type="EnsemblPlants" id="AVESA.00010b.r2.5AG0831320.1.CDS"/>
    </source>
</evidence>
<reference evidence="1" key="2">
    <citation type="submission" date="2025-09" db="UniProtKB">
        <authorList>
            <consortium name="EnsemblPlants"/>
        </authorList>
    </citation>
    <scope>IDENTIFICATION</scope>
</reference>
<proteinExistence type="predicted"/>